<keyword evidence="2" id="KW-0720">Serine protease</keyword>
<dbReference type="PANTHER" id="PTHR42776">
    <property type="entry name" value="SERINE PEPTIDASE S9 FAMILY MEMBER"/>
    <property type="match status" value="1"/>
</dbReference>
<dbReference type="RefSeq" id="WP_289504399.1">
    <property type="nucleotide sequence ID" value="NZ_CP116805.1"/>
</dbReference>
<dbReference type="InterPro" id="IPR011042">
    <property type="entry name" value="6-blade_b-propeller_TolB-like"/>
</dbReference>
<dbReference type="Pfam" id="PF07676">
    <property type="entry name" value="PD40"/>
    <property type="match status" value="3"/>
</dbReference>
<gene>
    <name evidence="4" type="ORF">PH603_02760</name>
</gene>
<reference evidence="4" key="1">
    <citation type="submission" date="2023-01" db="EMBL/GenBank/DDBJ databases">
        <title>The genome sequence of Kordiimonadaceae bacterium 6D33.</title>
        <authorList>
            <person name="Liu Y."/>
        </authorList>
    </citation>
    <scope>NUCLEOTIDE SEQUENCE</scope>
    <source>
        <strain evidence="4">6D33</strain>
    </source>
</reference>
<keyword evidence="2" id="KW-0645">Protease</keyword>
<evidence type="ECO:0000313" key="5">
    <source>
        <dbReference type="Proteomes" id="UP001217500"/>
    </source>
</evidence>
<feature type="domain" description="Peptidase S9 prolyl oligopeptidase catalytic" evidence="3">
    <location>
        <begin position="462"/>
        <end position="668"/>
    </location>
</feature>
<dbReference type="EMBL" id="CP116805">
    <property type="protein sequence ID" value="WCL54680.1"/>
    <property type="molecule type" value="Genomic_DNA"/>
</dbReference>
<evidence type="ECO:0000256" key="1">
    <source>
        <dbReference type="ARBA" id="ARBA00022801"/>
    </source>
</evidence>
<keyword evidence="1" id="KW-0378">Hydrolase</keyword>
<dbReference type="InterPro" id="IPR011659">
    <property type="entry name" value="WD40"/>
</dbReference>
<dbReference type="GO" id="GO:0004252">
    <property type="term" value="F:serine-type endopeptidase activity"/>
    <property type="evidence" value="ECO:0007669"/>
    <property type="project" value="TreeGrafter"/>
</dbReference>
<dbReference type="Gene3D" id="2.120.10.30">
    <property type="entry name" value="TolB, C-terminal domain"/>
    <property type="match status" value="2"/>
</dbReference>
<dbReference type="Gene3D" id="3.40.50.1820">
    <property type="entry name" value="alpha/beta hydrolase"/>
    <property type="match status" value="1"/>
</dbReference>
<protein>
    <submittedName>
        <fullName evidence="4">S9 family peptidase</fullName>
    </submittedName>
</protein>
<dbReference type="InterPro" id="IPR029058">
    <property type="entry name" value="AB_hydrolase_fold"/>
</dbReference>
<evidence type="ECO:0000259" key="3">
    <source>
        <dbReference type="Pfam" id="PF00326"/>
    </source>
</evidence>
<sequence length="669" mass="74320">MGLRGIGGAIALVALGFAPVLAEGKRPFEIGDLYNLEDLSSPSLSPDGFSVVYAVETRNADADATVSDLYVAPYKGGVATRLTDTPFASEWSPAWSPDGRWIAFLSDRGEDETAQVWLMPAAGGAAPRQVTNLSAGISDFGWAPTSDRLVFVSEGDAPAPEKDSRGRDRPVKPIEIHRFQFKEDYRGYLTDQRQHLYTVSLTDGVVTQLTEGENDAWLPSWSPDGKQIAYVAKTEDARTADRTLNYDIYVIAPEAGATPRQISHFSGTDVDPYWESRPMWSPDSRKLVWLRSGEDKWIYYKPWDMVVADVTTGEESYPAPRDHFVYKPRFSDDGKSIIALVEQPEAMWLARIDLATDKVTYLTSGKRFAYDFDMAAGRTVILDSTDTAPNAISAVEKKLRPISRHNDFLKGVDLHAAEDIKLMSDGVEIHAMLTKPAGYEPGKRYPTIVRVHGGPVYQFSHEFNWDWQVYAANGYAVLAVNPRGSSGRGFDFAKAIYADWGNVDVKDVLAGIDKAVEMGVADPDRIGVGGWSYGSILTNYLIASDTRFKAAVSGAGASNPLANYGHDQYTALYELELGTPWTNLEVYTRTGYPFLHADRIKTPTLFQCAELDYNVPCLGAEQMYQALRSLDIETRFVIYPGQHHGITVPSYLVHRLQQTLGWYNRFMKK</sequence>
<proteinExistence type="predicted"/>
<dbReference type="Proteomes" id="UP001217500">
    <property type="component" value="Chromosome"/>
</dbReference>
<dbReference type="AlphaFoldDB" id="A0AAE9XUC5"/>
<keyword evidence="5" id="KW-1185">Reference proteome</keyword>
<evidence type="ECO:0000256" key="2">
    <source>
        <dbReference type="ARBA" id="ARBA00022825"/>
    </source>
</evidence>
<dbReference type="PANTHER" id="PTHR42776:SF27">
    <property type="entry name" value="DIPEPTIDYL PEPTIDASE FAMILY MEMBER 6"/>
    <property type="match status" value="1"/>
</dbReference>
<dbReference type="SUPFAM" id="SSF82171">
    <property type="entry name" value="DPP6 N-terminal domain-like"/>
    <property type="match status" value="1"/>
</dbReference>
<name>A0AAE9XUC5_9PROT</name>
<dbReference type="Pfam" id="PF00326">
    <property type="entry name" value="Peptidase_S9"/>
    <property type="match status" value="1"/>
</dbReference>
<organism evidence="4 5">
    <name type="scientific">Gimibacter soli</name>
    <dbReference type="NCBI Taxonomy" id="3024400"/>
    <lineage>
        <taxon>Bacteria</taxon>
        <taxon>Pseudomonadati</taxon>
        <taxon>Pseudomonadota</taxon>
        <taxon>Alphaproteobacteria</taxon>
        <taxon>Kordiimonadales</taxon>
        <taxon>Temperatibacteraceae</taxon>
        <taxon>Gimibacter</taxon>
    </lineage>
</organism>
<dbReference type="GO" id="GO:0006508">
    <property type="term" value="P:proteolysis"/>
    <property type="evidence" value="ECO:0007669"/>
    <property type="project" value="InterPro"/>
</dbReference>
<dbReference type="InterPro" id="IPR001375">
    <property type="entry name" value="Peptidase_S9_cat"/>
</dbReference>
<accession>A0AAE9XUC5</accession>
<dbReference type="SUPFAM" id="SSF53474">
    <property type="entry name" value="alpha/beta-Hydrolases"/>
    <property type="match status" value="1"/>
</dbReference>
<dbReference type="KEGG" id="gso:PH603_02760"/>
<evidence type="ECO:0000313" key="4">
    <source>
        <dbReference type="EMBL" id="WCL54680.1"/>
    </source>
</evidence>